<dbReference type="Pfam" id="PF05065">
    <property type="entry name" value="Phage_capsid"/>
    <property type="match status" value="1"/>
</dbReference>
<organism evidence="3 4">
    <name type="scientific">Kutzneria viridogrisea</name>
    <dbReference type="NCBI Taxonomy" id="47990"/>
    <lineage>
        <taxon>Bacteria</taxon>
        <taxon>Bacillati</taxon>
        <taxon>Actinomycetota</taxon>
        <taxon>Actinomycetes</taxon>
        <taxon>Pseudonocardiales</taxon>
        <taxon>Pseudonocardiaceae</taxon>
        <taxon>Kutzneria</taxon>
    </lineage>
</organism>
<feature type="domain" description="Phage capsid-like C-terminal" evidence="2">
    <location>
        <begin position="23"/>
        <end position="298"/>
    </location>
</feature>
<sequence>MATYNQGVFRTGTYGGGSGSDPLVPEPVSAQIIQELPTQSVLLQRAKSVPMSTKTNRLPVLDVLPVAYFVSGDTGLKQTSQQKWKGVTLVAEEIACIVPIPEAYLDDAQVPIWDEVRPRMTEAIGALIDGAGLFGVNRPSTWSTDIYSAAVAAGNVQVMGNGVDIAQDVAFLGEKLARQGFSIDGFASRPGFNWRLTSLRNSQNTPIYVPNLQGTPGGTLYGYALGEVDNGAWDATKAQLIAGDWDDALVGMRADISFKMFTEGVISDDSGKVVLNLMQQDAQAMRVTMRIAFATANPVTTLQPTSTARYPFYVLQSAGSAS</sequence>
<evidence type="ECO:0000256" key="1">
    <source>
        <dbReference type="ARBA" id="ARBA00004328"/>
    </source>
</evidence>
<name>A0ABR6BGB9_9PSEU</name>
<dbReference type="Proteomes" id="UP000517916">
    <property type="component" value="Unassembled WGS sequence"/>
</dbReference>
<evidence type="ECO:0000313" key="3">
    <source>
        <dbReference type="EMBL" id="MBA8925934.1"/>
    </source>
</evidence>
<reference evidence="3 4" key="1">
    <citation type="submission" date="2020-08" db="EMBL/GenBank/DDBJ databases">
        <title>Genomic Encyclopedia of Archaeal and Bacterial Type Strains, Phase II (KMG-II): from individual species to whole genera.</title>
        <authorList>
            <person name="Goeker M."/>
        </authorList>
    </citation>
    <scope>NUCLEOTIDE SEQUENCE [LARGE SCALE GENOMIC DNA]</scope>
    <source>
        <strain evidence="3 4">DSM 43850</strain>
    </source>
</reference>
<proteinExistence type="predicted"/>
<dbReference type="InterPro" id="IPR024455">
    <property type="entry name" value="Phage_capsid"/>
</dbReference>
<evidence type="ECO:0000313" key="4">
    <source>
        <dbReference type="Proteomes" id="UP000517916"/>
    </source>
</evidence>
<evidence type="ECO:0000259" key="2">
    <source>
        <dbReference type="Pfam" id="PF05065"/>
    </source>
</evidence>
<protein>
    <submittedName>
        <fullName evidence="3">HK97 family phage major capsid protein</fullName>
    </submittedName>
</protein>
<gene>
    <name evidence="3" type="ORF">BC739_003133</name>
</gene>
<dbReference type="NCBIfam" id="TIGR01554">
    <property type="entry name" value="major_cap_HK97"/>
    <property type="match status" value="1"/>
</dbReference>
<accession>A0ABR6BGB9</accession>
<dbReference type="EMBL" id="JACJID010000002">
    <property type="protein sequence ID" value="MBA8925934.1"/>
    <property type="molecule type" value="Genomic_DNA"/>
</dbReference>
<keyword evidence="4" id="KW-1185">Reference proteome</keyword>
<dbReference type="InterPro" id="IPR054612">
    <property type="entry name" value="Phage_capsid-like_C"/>
</dbReference>
<comment type="caution">
    <text evidence="3">The sequence shown here is derived from an EMBL/GenBank/DDBJ whole genome shotgun (WGS) entry which is preliminary data.</text>
</comment>
<dbReference type="SUPFAM" id="SSF56563">
    <property type="entry name" value="Major capsid protein gp5"/>
    <property type="match status" value="1"/>
</dbReference>
<dbReference type="RefSeq" id="WP_182837550.1">
    <property type="nucleotide sequence ID" value="NZ_BAAABQ010000059.1"/>
</dbReference>
<comment type="subcellular location">
    <subcellularLocation>
        <location evidence="1">Virion</location>
    </subcellularLocation>
</comment>